<dbReference type="EMBL" id="JAVREV010000025">
    <property type="protein sequence ID" value="MDT0447073.1"/>
    <property type="molecule type" value="Genomic_DNA"/>
</dbReference>
<name>A0ABU2SDP8_9ACTN</name>
<comment type="caution">
    <text evidence="2">The sequence shown here is derived from an EMBL/GenBank/DDBJ whole genome shotgun (WGS) entry which is preliminary data.</text>
</comment>
<dbReference type="PROSITE" id="PS50801">
    <property type="entry name" value="STAS"/>
    <property type="match status" value="1"/>
</dbReference>
<keyword evidence="3" id="KW-1185">Reference proteome</keyword>
<protein>
    <submittedName>
        <fullName evidence="2">STAS domain-containing protein</fullName>
    </submittedName>
</protein>
<dbReference type="InterPro" id="IPR058548">
    <property type="entry name" value="MlaB-like_STAS"/>
</dbReference>
<accession>A0ABU2SDP8</accession>
<dbReference type="Proteomes" id="UP001183615">
    <property type="component" value="Unassembled WGS sequence"/>
</dbReference>
<reference evidence="3" key="1">
    <citation type="submission" date="2023-07" db="EMBL/GenBank/DDBJ databases">
        <title>30 novel species of actinomycetes from the DSMZ collection.</title>
        <authorList>
            <person name="Nouioui I."/>
        </authorList>
    </citation>
    <scope>NUCLEOTIDE SEQUENCE [LARGE SCALE GENOMIC DNA]</scope>
    <source>
        <strain evidence="3">DSM 41886</strain>
    </source>
</reference>
<gene>
    <name evidence="2" type="ORF">RM779_31440</name>
</gene>
<dbReference type="RefSeq" id="WP_311621198.1">
    <property type="nucleotide sequence ID" value="NZ_JAVREV010000025.1"/>
</dbReference>
<dbReference type="InterPro" id="IPR002645">
    <property type="entry name" value="STAS_dom"/>
</dbReference>
<evidence type="ECO:0000313" key="3">
    <source>
        <dbReference type="Proteomes" id="UP001183615"/>
    </source>
</evidence>
<dbReference type="InterPro" id="IPR036513">
    <property type="entry name" value="STAS_dom_sf"/>
</dbReference>
<dbReference type="CDD" id="cd07043">
    <property type="entry name" value="STAS_anti-anti-sigma_factors"/>
    <property type="match status" value="1"/>
</dbReference>
<sequence>MHVDTYVRGNTASISPHCDIDIHTLPQVEAAFAALPPTVTDVTLDLADAPFMDIAGLHLLVGARRTALARHGTLTVTGLSPQPHRLLQVAQRTFPGTRFGEFLPGGVTLTV</sequence>
<organism evidence="2 3">
    <name type="scientific">Streptomyces johnsoniae</name>
    <dbReference type="NCBI Taxonomy" id="3075532"/>
    <lineage>
        <taxon>Bacteria</taxon>
        <taxon>Bacillati</taxon>
        <taxon>Actinomycetota</taxon>
        <taxon>Actinomycetes</taxon>
        <taxon>Kitasatosporales</taxon>
        <taxon>Streptomycetaceae</taxon>
        <taxon>Streptomyces</taxon>
    </lineage>
</organism>
<evidence type="ECO:0000313" key="2">
    <source>
        <dbReference type="EMBL" id="MDT0447073.1"/>
    </source>
</evidence>
<evidence type="ECO:0000259" key="1">
    <source>
        <dbReference type="PROSITE" id="PS50801"/>
    </source>
</evidence>
<dbReference type="Pfam" id="PF13466">
    <property type="entry name" value="STAS_2"/>
    <property type="match status" value="1"/>
</dbReference>
<dbReference type="SUPFAM" id="SSF52091">
    <property type="entry name" value="SpoIIaa-like"/>
    <property type="match status" value="1"/>
</dbReference>
<feature type="domain" description="STAS" evidence="1">
    <location>
        <begin position="42"/>
        <end position="88"/>
    </location>
</feature>
<dbReference type="Gene3D" id="3.30.750.24">
    <property type="entry name" value="STAS domain"/>
    <property type="match status" value="1"/>
</dbReference>
<proteinExistence type="predicted"/>